<dbReference type="Gene3D" id="2.60.20.10">
    <property type="entry name" value="Crystallins"/>
    <property type="match status" value="1"/>
</dbReference>
<feature type="signal peptide" evidence="1">
    <location>
        <begin position="1"/>
        <end position="23"/>
    </location>
</feature>
<gene>
    <name evidence="2" type="ORF">K452DRAFT_317647</name>
</gene>
<keyword evidence="3" id="KW-1185">Reference proteome</keyword>
<evidence type="ECO:0000313" key="2">
    <source>
        <dbReference type="EMBL" id="KAF2142700.1"/>
    </source>
</evidence>
<feature type="chain" id="PRO_5025632234" evidence="1">
    <location>
        <begin position="24"/>
        <end position="177"/>
    </location>
</feature>
<dbReference type="AlphaFoldDB" id="A0A6A6BEX1"/>
<sequence>MHIGISPVLALATIVTGFVAAQAHGSFKQLEDHHSLNERAVPDVAVADVYPATDATEEGPPHVYTPQDPPPAELAKRANIEYIGHNGGYGKGVYMCTDKNWNGNCWHISLNARSCWNLGIGLDKKASSGGPDKGYICYFYKEANCKGDYRAFYKPGFSDFKGIDFNDKTRSVKCHNT</sequence>
<dbReference type="RefSeq" id="XP_033398412.1">
    <property type="nucleotide sequence ID" value="XM_033544087.1"/>
</dbReference>
<accession>A0A6A6BEX1</accession>
<organism evidence="2 3">
    <name type="scientific">Aplosporella prunicola CBS 121167</name>
    <dbReference type="NCBI Taxonomy" id="1176127"/>
    <lineage>
        <taxon>Eukaryota</taxon>
        <taxon>Fungi</taxon>
        <taxon>Dikarya</taxon>
        <taxon>Ascomycota</taxon>
        <taxon>Pezizomycotina</taxon>
        <taxon>Dothideomycetes</taxon>
        <taxon>Dothideomycetes incertae sedis</taxon>
        <taxon>Botryosphaeriales</taxon>
        <taxon>Aplosporellaceae</taxon>
        <taxon>Aplosporella</taxon>
    </lineage>
</organism>
<evidence type="ECO:0000313" key="3">
    <source>
        <dbReference type="Proteomes" id="UP000799438"/>
    </source>
</evidence>
<dbReference type="GeneID" id="54301583"/>
<dbReference type="OrthoDB" id="2910287at2759"/>
<protein>
    <submittedName>
        <fullName evidence="2">Uncharacterized protein</fullName>
    </submittedName>
</protein>
<keyword evidence="1" id="KW-0732">Signal</keyword>
<evidence type="ECO:0000256" key="1">
    <source>
        <dbReference type="SAM" id="SignalP"/>
    </source>
</evidence>
<dbReference type="Proteomes" id="UP000799438">
    <property type="component" value="Unassembled WGS sequence"/>
</dbReference>
<dbReference type="EMBL" id="ML995483">
    <property type="protein sequence ID" value="KAF2142700.1"/>
    <property type="molecule type" value="Genomic_DNA"/>
</dbReference>
<reference evidence="2" key="1">
    <citation type="journal article" date="2020" name="Stud. Mycol.">
        <title>101 Dothideomycetes genomes: a test case for predicting lifestyles and emergence of pathogens.</title>
        <authorList>
            <person name="Haridas S."/>
            <person name="Albert R."/>
            <person name="Binder M."/>
            <person name="Bloem J."/>
            <person name="Labutti K."/>
            <person name="Salamov A."/>
            <person name="Andreopoulos B."/>
            <person name="Baker S."/>
            <person name="Barry K."/>
            <person name="Bills G."/>
            <person name="Bluhm B."/>
            <person name="Cannon C."/>
            <person name="Castanera R."/>
            <person name="Culley D."/>
            <person name="Daum C."/>
            <person name="Ezra D."/>
            <person name="Gonzalez J."/>
            <person name="Henrissat B."/>
            <person name="Kuo A."/>
            <person name="Liang C."/>
            <person name="Lipzen A."/>
            <person name="Lutzoni F."/>
            <person name="Magnuson J."/>
            <person name="Mondo S."/>
            <person name="Nolan M."/>
            <person name="Ohm R."/>
            <person name="Pangilinan J."/>
            <person name="Park H.-J."/>
            <person name="Ramirez L."/>
            <person name="Alfaro M."/>
            <person name="Sun H."/>
            <person name="Tritt A."/>
            <person name="Yoshinaga Y."/>
            <person name="Zwiers L.-H."/>
            <person name="Turgeon B."/>
            <person name="Goodwin S."/>
            <person name="Spatafora J."/>
            <person name="Crous P."/>
            <person name="Grigoriev I."/>
        </authorList>
    </citation>
    <scope>NUCLEOTIDE SEQUENCE</scope>
    <source>
        <strain evidence="2">CBS 121167</strain>
    </source>
</reference>
<name>A0A6A6BEX1_9PEZI</name>
<proteinExistence type="predicted"/>